<feature type="region of interest" description="Disordered" evidence="1">
    <location>
        <begin position="1"/>
        <end position="20"/>
    </location>
</feature>
<keyword evidence="3" id="KW-1185">Reference proteome</keyword>
<accession>A0A074YGZ9</accession>
<dbReference type="InParanoid" id="A0A074YGZ9"/>
<protein>
    <submittedName>
        <fullName evidence="2">Uncharacterized protein</fullName>
    </submittedName>
</protein>
<gene>
    <name evidence="2" type="ORF">AUEXF2481DRAFT_340145</name>
</gene>
<organism evidence="2 3">
    <name type="scientific">Aureobasidium subglaciale (strain EXF-2481)</name>
    <name type="common">Aureobasidium pullulans var. subglaciale</name>
    <dbReference type="NCBI Taxonomy" id="1043005"/>
    <lineage>
        <taxon>Eukaryota</taxon>
        <taxon>Fungi</taxon>
        <taxon>Dikarya</taxon>
        <taxon>Ascomycota</taxon>
        <taxon>Pezizomycotina</taxon>
        <taxon>Dothideomycetes</taxon>
        <taxon>Dothideomycetidae</taxon>
        <taxon>Dothideales</taxon>
        <taxon>Saccotheciaceae</taxon>
        <taxon>Aureobasidium</taxon>
    </lineage>
</organism>
<dbReference type="AlphaFoldDB" id="A0A074YGZ9"/>
<feature type="compositionally biased region" description="Basic and acidic residues" evidence="1">
    <location>
        <begin position="1"/>
        <end position="15"/>
    </location>
</feature>
<dbReference type="EMBL" id="KL584766">
    <property type="protein sequence ID" value="KEQ93372.1"/>
    <property type="molecule type" value="Genomic_DNA"/>
</dbReference>
<evidence type="ECO:0000256" key="1">
    <source>
        <dbReference type="SAM" id="MobiDB-lite"/>
    </source>
</evidence>
<name>A0A074YGZ9_AURSE</name>
<dbReference type="GeneID" id="25364985"/>
<dbReference type="HOGENOM" id="CLU_1721993_0_0_1"/>
<reference evidence="2 3" key="1">
    <citation type="journal article" date="2014" name="BMC Genomics">
        <title>Genome sequencing of four Aureobasidium pullulans varieties: biotechnological potential, stress tolerance, and description of new species.</title>
        <authorList>
            <person name="Gostin Ar C."/>
            <person name="Ohm R.A."/>
            <person name="Kogej T."/>
            <person name="Sonjak S."/>
            <person name="Turk M."/>
            <person name="Zajc J."/>
            <person name="Zalar P."/>
            <person name="Grube M."/>
            <person name="Sun H."/>
            <person name="Han J."/>
            <person name="Sharma A."/>
            <person name="Chiniquy J."/>
            <person name="Ngan C.Y."/>
            <person name="Lipzen A."/>
            <person name="Barry K."/>
            <person name="Grigoriev I.V."/>
            <person name="Gunde-Cimerman N."/>
        </authorList>
    </citation>
    <scope>NUCLEOTIDE SEQUENCE [LARGE SCALE GENOMIC DNA]</scope>
    <source>
        <strain evidence="2 3">EXF-2481</strain>
    </source>
</reference>
<dbReference type="Proteomes" id="UP000030641">
    <property type="component" value="Unassembled WGS sequence"/>
</dbReference>
<sequence length="152" mass="17606">MTCCHPNHEKKENQKEQMQARPVSRAWNLRYKEQRQNLHTSLGNCNEILRVFFVFSEEPVCSVRQMSDQTCRPLTSRVGMMSYLPYKARSGNDDHFVTGKPTILHDPHPPLLLVGYLNGSKTRFNVYCGSRIKSRKQLKHCFKGVQAPRENA</sequence>
<evidence type="ECO:0000313" key="3">
    <source>
        <dbReference type="Proteomes" id="UP000030641"/>
    </source>
</evidence>
<proteinExistence type="predicted"/>
<dbReference type="RefSeq" id="XP_013341920.1">
    <property type="nucleotide sequence ID" value="XM_013486466.1"/>
</dbReference>
<evidence type="ECO:0000313" key="2">
    <source>
        <dbReference type="EMBL" id="KEQ93372.1"/>
    </source>
</evidence>